<dbReference type="SMART" id="SM00490">
    <property type="entry name" value="HELICc"/>
    <property type="match status" value="1"/>
</dbReference>
<evidence type="ECO:0000256" key="11">
    <source>
        <dbReference type="ARBA" id="ARBA00044535"/>
    </source>
</evidence>
<protein>
    <recommendedName>
        <fullName evidence="11">ATP-dependent DNA helicase RecQ</fullName>
        <ecNumber evidence="10">5.6.2.4</ecNumber>
    </recommendedName>
    <alternativeName>
        <fullName evidence="12">DNA 3'-5' helicase RecQ</fullName>
    </alternativeName>
</protein>
<dbReference type="PANTHER" id="PTHR13710">
    <property type="entry name" value="DNA HELICASE RECQ FAMILY MEMBER"/>
    <property type="match status" value="1"/>
</dbReference>
<dbReference type="GO" id="GO:0030894">
    <property type="term" value="C:replisome"/>
    <property type="evidence" value="ECO:0007669"/>
    <property type="project" value="TreeGrafter"/>
</dbReference>
<feature type="domain" description="Helicase ATP-binding" evidence="13">
    <location>
        <begin position="27"/>
        <end position="199"/>
    </location>
</feature>
<accession>K9PBE4</accession>
<dbReference type="SMART" id="SM00487">
    <property type="entry name" value="DEXDc"/>
    <property type="match status" value="1"/>
</dbReference>
<dbReference type="GO" id="GO:0009378">
    <property type="term" value="F:four-way junction helicase activity"/>
    <property type="evidence" value="ECO:0007669"/>
    <property type="project" value="TreeGrafter"/>
</dbReference>
<evidence type="ECO:0000256" key="10">
    <source>
        <dbReference type="ARBA" id="ARBA00034808"/>
    </source>
</evidence>
<comment type="similarity">
    <text evidence="1">Belongs to the helicase family. RecQ subfamily.</text>
</comment>
<dbReference type="Proteomes" id="UP000010388">
    <property type="component" value="Chromosome"/>
</dbReference>
<dbReference type="Pfam" id="PF00270">
    <property type="entry name" value="DEAD"/>
    <property type="match status" value="1"/>
</dbReference>
<dbReference type="GO" id="GO:0005737">
    <property type="term" value="C:cytoplasm"/>
    <property type="evidence" value="ECO:0007669"/>
    <property type="project" value="TreeGrafter"/>
</dbReference>
<dbReference type="KEGG" id="cgc:Cyagr_2980"/>
<organism evidence="15 16">
    <name type="scientific">Cyanobium gracile (strain ATCC 27147 / PCC 6307)</name>
    <dbReference type="NCBI Taxonomy" id="292564"/>
    <lineage>
        <taxon>Bacteria</taxon>
        <taxon>Bacillati</taxon>
        <taxon>Cyanobacteriota</taxon>
        <taxon>Cyanophyceae</taxon>
        <taxon>Synechococcales</taxon>
        <taxon>Prochlorococcaceae</taxon>
        <taxon>Cyanobium</taxon>
    </lineage>
</organism>
<keyword evidence="6" id="KW-0067">ATP-binding</keyword>
<dbReference type="EC" id="5.6.2.4" evidence="10"/>
<dbReference type="InterPro" id="IPR027417">
    <property type="entry name" value="P-loop_NTPase"/>
</dbReference>
<evidence type="ECO:0000256" key="8">
    <source>
        <dbReference type="ARBA" id="ARBA00023235"/>
    </source>
</evidence>
<dbReference type="GO" id="GO:0016787">
    <property type="term" value="F:hydrolase activity"/>
    <property type="evidence" value="ECO:0007669"/>
    <property type="project" value="UniProtKB-KW"/>
</dbReference>
<keyword evidence="7" id="KW-0238">DNA-binding</keyword>
<evidence type="ECO:0000256" key="1">
    <source>
        <dbReference type="ARBA" id="ARBA00005446"/>
    </source>
</evidence>
<dbReference type="AlphaFoldDB" id="K9PBE4"/>
<dbReference type="GO" id="GO:0046872">
    <property type="term" value="F:metal ion binding"/>
    <property type="evidence" value="ECO:0007669"/>
    <property type="project" value="UniProtKB-KW"/>
</dbReference>
<dbReference type="PATRIC" id="fig|292564.3.peg.2829"/>
<sequence>MGADPLTESLRRHFGWESFRPGQRPVVEALLAGRDCLAVLPTGAGKSLCFQLPALVRDGLVVVISPLVALMQDQVSQLQAHGIPAACLHRGLDPGQRRQLQQRLVANRLRLLYLAPERAQAEATRQLLDEALETGRLVALAVDEAHCISAWGHDFRPDYRRLGQLRALCPGVPLVALSATAAPQVRADIIRLLQLRRPLVQVRSARRGNLAYTMRRRPSDPLAEVVAAIGEARGAVLIYARTRRSVEQWAARLTAAGVEAIAYHAGMDPESRQLALRHFQEHPAPVLVATVAFGMGVDRPDVGLVLHLDLPASAEGYLQESGRAGRDGLPARCLVLFDPADRTSLGWAMRSAGQQLPPDQRLLERHRLELAQQQLRRIEAVAEGEGCREQALLLAVGEISSPCGRCDNCLSAPSRSDWAPQAAVLLSALEDRSGRDLRGLAEDLAGAHGEPEPSWAWLARRLVQEELISESDDGAQRLYLRPVGRSYLRDPWPLRWSA</sequence>
<proteinExistence type="inferred from homology"/>
<dbReference type="Gene3D" id="3.40.50.300">
    <property type="entry name" value="P-loop containing nucleotide triphosphate hydrolases"/>
    <property type="match status" value="2"/>
</dbReference>
<evidence type="ECO:0000259" key="13">
    <source>
        <dbReference type="PROSITE" id="PS51192"/>
    </source>
</evidence>
<keyword evidence="5 15" id="KW-0347">Helicase</keyword>
<dbReference type="Pfam" id="PF00271">
    <property type="entry name" value="Helicase_C"/>
    <property type="match status" value="1"/>
</dbReference>
<dbReference type="STRING" id="292564.Cyagr_2980"/>
<feature type="domain" description="Helicase C-terminal" evidence="14">
    <location>
        <begin position="221"/>
        <end position="364"/>
    </location>
</feature>
<dbReference type="eggNOG" id="COG0514">
    <property type="taxonomic scope" value="Bacteria"/>
</dbReference>
<dbReference type="InterPro" id="IPR014001">
    <property type="entry name" value="Helicase_ATP-bd"/>
</dbReference>
<keyword evidence="3" id="KW-0547">Nucleotide-binding</keyword>
<evidence type="ECO:0000313" key="15">
    <source>
        <dbReference type="EMBL" id="AFY30066.1"/>
    </source>
</evidence>
<evidence type="ECO:0000259" key="14">
    <source>
        <dbReference type="PROSITE" id="PS51194"/>
    </source>
</evidence>
<evidence type="ECO:0000256" key="7">
    <source>
        <dbReference type="ARBA" id="ARBA00023125"/>
    </source>
</evidence>
<dbReference type="GO" id="GO:0006310">
    <property type="term" value="P:DNA recombination"/>
    <property type="evidence" value="ECO:0007669"/>
    <property type="project" value="InterPro"/>
</dbReference>
<dbReference type="InterPro" id="IPR004589">
    <property type="entry name" value="DNA_helicase_ATP-dep_RecQ"/>
</dbReference>
<dbReference type="SUPFAM" id="SSF52540">
    <property type="entry name" value="P-loop containing nucleoside triphosphate hydrolases"/>
    <property type="match status" value="1"/>
</dbReference>
<evidence type="ECO:0000256" key="12">
    <source>
        <dbReference type="ARBA" id="ARBA00044550"/>
    </source>
</evidence>
<dbReference type="CDD" id="cd17920">
    <property type="entry name" value="DEXHc_RecQ"/>
    <property type="match status" value="1"/>
</dbReference>
<dbReference type="InterPro" id="IPR001650">
    <property type="entry name" value="Helicase_C-like"/>
</dbReference>
<gene>
    <name evidence="15" type="ordered locus">Cyagr_2980</name>
</gene>
<dbReference type="GO" id="GO:0005524">
    <property type="term" value="F:ATP binding"/>
    <property type="evidence" value="ECO:0007669"/>
    <property type="project" value="UniProtKB-KW"/>
</dbReference>
<dbReference type="InterPro" id="IPR032284">
    <property type="entry name" value="RecQ_Zn-bd"/>
</dbReference>
<dbReference type="FunFam" id="3.40.50.300:FF:001389">
    <property type="entry name" value="ATP-dependent DNA helicase RecQ"/>
    <property type="match status" value="1"/>
</dbReference>
<dbReference type="EMBL" id="CP003495">
    <property type="protein sequence ID" value="AFY30066.1"/>
    <property type="molecule type" value="Genomic_DNA"/>
</dbReference>
<dbReference type="PANTHER" id="PTHR13710:SF105">
    <property type="entry name" value="ATP-DEPENDENT DNA HELICASE Q1"/>
    <property type="match status" value="1"/>
</dbReference>
<keyword evidence="8" id="KW-0413">Isomerase</keyword>
<dbReference type="RefSeq" id="WP_015110500.1">
    <property type="nucleotide sequence ID" value="NC_019675.1"/>
</dbReference>
<evidence type="ECO:0000256" key="9">
    <source>
        <dbReference type="ARBA" id="ARBA00034617"/>
    </source>
</evidence>
<dbReference type="GO" id="GO:0043590">
    <property type="term" value="C:bacterial nucleoid"/>
    <property type="evidence" value="ECO:0007669"/>
    <property type="project" value="TreeGrafter"/>
</dbReference>
<evidence type="ECO:0000256" key="5">
    <source>
        <dbReference type="ARBA" id="ARBA00022806"/>
    </source>
</evidence>
<keyword evidence="4" id="KW-0378">Hydrolase</keyword>
<dbReference type="PROSITE" id="PS51192">
    <property type="entry name" value="HELICASE_ATP_BIND_1"/>
    <property type="match status" value="1"/>
</dbReference>
<dbReference type="GO" id="GO:0003677">
    <property type="term" value="F:DNA binding"/>
    <property type="evidence" value="ECO:0007669"/>
    <property type="project" value="UniProtKB-KW"/>
</dbReference>
<evidence type="ECO:0000313" key="16">
    <source>
        <dbReference type="Proteomes" id="UP000010388"/>
    </source>
</evidence>
<dbReference type="NCBIfam" id="TIGR00614">
    <property type="entry name" value="recQ_fam"/>
    <property type="match status" value="1"/>
</dbReference>
<dbReference type="OrthoDB" id="9763310at2"/>
<keyword evidence="2" id="KW-0479">Metal-binding</keyword>
<comment type="catalytic activity">
    <reaction evidence="9">
        <text>Couples ATP hydrolysis with the unwinding of duplex DNA by translocating in the 3'-5' direction.</text>
        <dbReference type="EC" id="5.6.2.4"/>
    </reaction>
</comment>
<name>K9PBE4_CYAGP</name>
<dbReference type="PROSITE" id="PS51194">
    <property type="entry name" value="HELICASE_CTER"/>
    <property type="match status" value="1"/>
</dbReference>
<evidence type="ECO:0000256" key="4">
    <source>
        <dbReference type="ARBA" id="ARBA00022801"/>
    </source>
</evidence>
<dbReference type="Pfam" id="PF16124">
    <property type="entry name" value="RecQ_Zn_bind"/>
    <property type="match status" value="1"/>
</dbReference>
<dbReference type="GO" id="GO:0043138">
    <property type="term" value="F:3'-5' DNA helicase activity"/>
    <property type="evidence" value="ECO:0007669"/>
    <property type="project" value="UniProtKB-EC"/>
</dbReference>
<evidence type="ECO:0000256" key="3">
    <source>
        <dbReference type="ARBA" id="ARBA00022741"/>
    </source>
</evidence>
<dbReference type="GO" id="GO:0006281">
    <property type="term" value="P:DNA repair"/>
    <property type="evidence" value="ECO:0007669"/>
    <property type="project" value="TreeGrafter"/>
</dbReference>
<evidence type="ECO:0000256" key="6">
    <source>
        <dbReference type="ARBA" id="ARBA00022840"/>
    </source>
</evidence>
<dbReference type="InterPro" id="IPR011545">
    <property type="entry name" value="DEAD/DEAH_box_helicase_dom"/>
</dbReference>
<reference evidence="16" key="1">
    <citation type="journal article" date="2013" name="Proc. Natl. Acad. Sci. U.S.A.">
        <title>Improving the coverage of the cyanobacterial phylum using diversity-driven genome sequencing.</title>
        <authorList>
            <person name="Shih P.M."/>
            <person name="Wu D."/>
            <person name="Latifi A."/>
            <person name="Axen S.D."/>
            <person name="Fewer D.P."/>
            <person name="Talla E."/>
            <person name="Calteau A."/>
            <person name="Cai F."/>
            <person name="Tandeau de Marsac N."/>
            <person name="Rippka R."/>
            <person name="Herdman M."/>
            <person name="Sivonen K."/>
            <person name="Coursin T."/>
            <person name="Laurent T."/>
            <person name="Goodwin L."/>
            <person name="Nolan M."/>
            <person name="Davenport K.W."/>
            <person name="Han C.S."/>
            <person name="Rubin E.M."/>
            <person name="Eisen J.A."/>
            <person name="Woyke T."/>
            <person name="Gugger M."/>
            <person name="Kerfeld C.A."/>
        </authorList>
    </citation>
    <scope>NUCLEOTIDE SEQUENCE [LARGE SCALE GENOMIC DNA]</scope>
    <source>
        <strain evidence="16">ATCC 27147 / PCC 6307</strain>
    </source>
</reference>
<evidence type="ECO:0000256" key="2">
    <source>
        <dbReference type="ARBA" id="ARBA00022723"/>
    </source>
</evidence>
<dbReference type="HOGENOM" id="CLU_001103_14_3_3"/>